<keyword evidence="8" id="KW-1185">Reference proteome</keyword>
<keyword evidence="3 5" id="KW-1133">Transmembrane helix</keyword>
<dbReference type="EMBL" id="JSWE01000096">
    <property type="protein sequence ID" value="KIE05254.1"/>
    <property type="molecule type" value="Genomic_DNA"/>
</dbReference>
<evidence type="ECO:0000259" key="6">
    <source>
        <dbReference type="Pfam" id="PF04335"/>
    </source>
</evidence>
<dbReference type="InterPro" id="IPR035658">
    <property type="entry name" value="TrbF"/>
</dbReference>
<evidence type="ECO:0000256" key="3">
    <source>
        <dbReference type="ARBA" id="ARBA00022989"/>
    </source>
</evidence>
<evidence type="ECO:0000256" key="1">
    <source>
        <dbReference type="ARBA" id="ARBA00004167"/>
    </source>
</evidence>
<dbReference type="STRING" id="86105.NF27_DT00280"/>
<dbReference type="InterPro" id="IPR032710">
    <property type="entry name" value="NTF2-like_dom_sf"/>
</dbReference>
<accession>A0A0C1QID0</accession>
<sequence length="228" mass="25837">MIRRADMKSENTNYELNPYINARREWTERYGDYITRARNWRVAAAMSFLTTLILAVGLSITATQSKIIPYIIEVDKLGKVAALAPAEELKQIDTKIIKSILANFIIESRSISTDRIIQKRALEKIYAYLPRGSSAATYIKDYISHNNPFVLAETKTVTVEVSTVLPLSEKSWQAEWQETSHDLQGSLINRKKWKAIISIEFSSPTTEAAIIANPLGLFITQISWAQQL</sequence>
<evidence type="ECO:0000256" key="4">
    <source>
        <dbReference type="ARBA" id="ARBA00023136"/>
    </source>
</evidence>
<comment type="caution">
    <text evidence="7">The sequence shown here is derived from an EMBL/GenBank/DDBJ whole genome shotgun (WGS) entry which is preliminary data.</text>
</comment>
<gene>
    <name evidence="7" type="ORF">NF27_DT00280</name>
</gene>
<dbReference type="Gene3D" id="3.10.450.230">
    <property type="entry name" value="VirB8 protein"/>
    <property type="match status" value="1"/>
</dbReference>
<organism evidence="7 8">
    <name type="scientific">Candidatus Jidaibacter acanthamoebae</name>
    <dbReference type="NCBI Taxonomy" id="86105"/>
    <lineage>
        <taxon>Bacteria</taxon>
        <taxon>Pseudomonadati</taxon>
        <taxon>Pseudomonadota</taxon>
        <taxon>Alphaproteobacteria</taxon>
        <taxon>Rickettsiales</taxon>
        <taxon>Candidatus Midichloriaceae</taxon>
        <taxon>Candidatus Jidaibacter</taxon>
    </lineage>
</organism>
<dbReference type="NCBIfam" id="NF010446">
    <property type="entry name" value="PRK13872.1"/>
    <property type="match status" value="1"/>
</dbReference>
<dbReference type="Pfam" id="PF04335">
    <property type="entry name" value="VirB8"/>
    <property type="match status" value="1"/>
</dbReference>
<keyword evidence="2 5" id="KW-0812">Transmembrane</keyword>
<proteinExistence type="predicted"/>
<feature type="domain" description="Bacterial virulence protein VirB8" evidence="6">
    <location>
        <begin position="22"/>
        <end position="226"/>
    </location>
</feature>
<dbReference type="CDD" id="cd16425">
    <property type="entry name" value="TrbF"/>
    <property type="match status" value="1"/>
</dbReference>
<dbReference type="GO" id="GO:0016020">
    <property type="term" value="C:membrane"/>
    <property type="evidence" value="ECO:0007669"/>
    <property type="project" value="UniProtKB-SubCell"/>
</dbReference>
<reference evidence="7 8" key="1">
    <citation type="submission" date="2014-11" db="EMBL/GenBank/DDBJ databases">
        <title>A Rickettsiales Symbiont of Amoebae With Ancient Features.</title>
        <authorList>
            <person name="Schulz F."/>
            <person name="Martijn J."/>
            <person name="Wascher F."/>
            <person name="Kostanjsek R."/>
            <person name="Ettema T.J."/>
            <person name="Horn M."/>
        </authorList>
    </citation>
    <scope>NUCLEOTIDE SEQUENCE [LARGE SCALE GENOMIC DNA]</scope>
    <source>
        <strain evidence="7 8">UWC36</strain>
    </source>
</reference>
<protein>
    <submittedName>
        <fullName evidence="7">Conjugal transfer protein F</fullName>
    </submittedName>
</protein>
<comment type="subcellular location">
    <subcellularLocation>
        <location evidence="1">Membrane</location>
        <topology evidence="1">Single-pass membrane protein</topology>
    </subcellularLocation>
</comment>
<feature type="transmembrane region" description="Helical" evidence="5">
    <location>
        <begin position="42"/>
        <end position="62"/>
    </location>
</feature>
<dbReference type="Proteomes" id="UP000031258">
    <property type="component" value="Unassembled WGS sequence"/>
</dbReference>
<keyword evidence="4 5" id="KW-0472">Membrane</keyword>
<evidence type="ECO:0000313" key="7">
    <source>
        <dbReference type="EMBL" id="KIE05254.1"/>
    </source>
</evidence>
<dbReference type="AlphaFoldDB" id="A0A0C1QID0"/>
<evidence type="ECO:0000256" key="2">
    <source>
        <dbReference type="ARBA" id="ARBA00022692"/>
    </source>
</evidence>
<dbReference type="SUPFAM" id="SSF54427">
    <property type="entry name" value="NTF2-like"/>
    <property type="match status" value="1"/>
</dbReference>
<evidence type="ECO:0000256" key="5">
    <source>
        <dbReference type="SAM" id="Phobius"/>
    </source>
</evidence>
<dbReference type="InterPro" id="IPR007430">
    <property type="entry name" value="VirB8"/>
</dbReference>
<evidence type="ECO:0000313" key="8">
    <source>
        <dbReference type="Proteomes" id="UP000031258"/>
    </source>
</evidence>
<name>A0A0C1QID0_9RICK</name>